<feature type="compositionally biased region" description="Polar residues" evidence="1">
    <location>
        <begin position="1"/>
        <end position="15"/>
    </location>
</feature>
<dbReference type="NCBIfam" id="NF041043">
    <property type="entry name" value="BPSS1780_fam"/>
    <property type="match status" value="1"/>
</dbReference>
<dbReference type="AlphaFoldDB" id="A0A3B0ZW84"/>
<name>A0A3B0ZW84_9ZZZZ</name>
<organism evidence="3">
    <name type="scientific">hydrothermal vent metagenome</name>
    <dbReference type="NCBI Taxonomy" id="652676"/>
    <lineage>
        <taxon>unclassified sequences</taxon>
        <taxon>metagenomes</taxon>
        <taxon>ecological metagenomes</taxon>
    </lineage>
</organism>
<feature type="transmembrane region" description="Helical" evidence="2">
    <location>
        <begin position="252"/>
        <end position="280"/>
    </location>
</feature>
<keyword evidence="2" id="KW-1133">Transmembrane helix</keyword>
<evidence type="ECO:0000256" key="2">
    <source>
        <dbReference type="SAM" id="Phobius"/>
    </source>
</evidence>
<accession>A0A3B0ZW84</accession>
<keyword evidence="2" id="KW-0472">Membrane</keyword>
<protein>
    <recommendedName>
        <fullName evidence="4">Transmembrane protein</fullName>
    </recommendedName>
</protein>
<feature type="transmembrane region" description="Helical" evidence="2">
    <location>
        <begin position="73"/>
        <end position="96"/>
    </location>
</feature>
<evidence type="ECO:0000313" key="3">
    <source>
        <dbReference type="EMBL" id="VAW96021.1"/>
    </source>
</evidence>
<feature type="transmembrane region" description="Helical" evidence="2">
    <location>
        <begin position="168"/>
        <end position="198"/>
    </location>
</feature>
<evidence type="ECO:0000256" key="1">
    <source>
        <dbReference type="SAM" id="MobiDB-lite"/>
    </source>
</evidence>
<proteinExistence type="predicted"/>
<gene>
    <name evidence="3" type="ORF">MNBD_GAMMA22-827</name>
</gene>
<feature type="transmembrane region" description="Helical" evidence="2">
    <location>
        <begin position="125"/>
        <end position="148"/>
    </location>
</feature>
<feature type="region of interest" description="Disordered" evidence="1">
    <location>
        <begin position="1"/>
        <end position="21"/>
    </location>
</feature>
<dbReference type="InterPro" id="IPR047798">
    <property type="entry name" value="BPSS1780-like"/>
</dbReference>
<sequence>MNDSNPFQTPESDVSPTPANTANTNNKTIVCNTVAALNGANWVIDGFRNFAINPFSWLLVVFLYLLMLGTLSILPFISIISTIIAPIFMAGLMIIAKENKYNSSFSINNLFDGFRLNGGKLAGLGAIYFGMIILLFMVLGIIALVVLFGNIENIESFADPSNFTPNTALIFLLFILIALAVMIPIIMAFWFAPALVIFHDIEIFDAIKLSFTGCIKNVLPYLIYSLVYIVVYFVAIIPVALLAIFLDSNDPNPIIIILMILTGLSIALILTATFFTSVFASYEDIFSTEP</sequence>
<dbReference type="EMBL" id="UOFS01000025">
    <property type="protein sequence ID" value="VAW96021.1"/>
    <property type="molecule type" value="Genomic_DNA"/>
</dbReference>
<keyword evidence="2" id="KW-0812">Transmembrane</keyword>
<feature type="transmembrane region" description="Helical" evidence="2">
    <location>
        <begin position="219"/>
        <end position="246"/>
    </location>
</feature>
<reference evidence="3" key="1">
    <citation type="submission" date="2018-06" db="EMBL/GenBank/DDBJ databases">
        <authorList>
            <person name="Zhirakovskaya E."/>
        </authorList>
    </citation>
    <scope>NUCLEOTIDE SEQUENCE</scope>
</reference>
<evidence type="ECO:0008006" key="4">
    <source>
        <dbReference type="Google" id="ProtNLM"/>
    </source>
</evidence>
<feature type="transmembrane region" description="Helical" evidence="2">
    <location>
        <begin position="50"/>
        <end position="67"/>
    </location>
</feature>